<dbReference type="AlphaFoldDB" id="A0A3L8QZY8"/>
<dbReference type="InterPro" id="IPR051274">
    <property type="entry name" value="3-5_Exoribonuclease"/>
</dbReference>
<name>A0A3L8QZY8_STRRN</name>
<dbReference type="SUPFAM" id="SSF53098">
    <property type="entry name" value="Ribonuclease H-like"/>
    <property type="match status" value="1"/>
</dbReference>
<dbReference type="InterPro" id="IPR013520">
    <property type="entry name" value="Ribonucl_H"/>
</dbReference>
<keyword evidence="3 5" id="KW-0269">Exonuclease</keyword>
<reference evidence="5 6" key="1">
    <citation type="journal article" date="2018" name="J. Biol. Chem.">
        <title>Discovery of the actinoplanic acid pathway in Streptomyces rapamycinicus reveals a genetically conserved synergism with rapamycin.</title>
        <authorList>
            <person name="Mrak P."/>
            <person name="Krastel P."/>
            <person name="Pivk Lukancic P."/>
            <person name="Tao J."/>
            <person name="Pistorius D."/>
            <person name="Moore C.M."/>
        </authorList>
    </citation>
    <scope>NUCLEOTIDE SEQUENCE [LARGE SCALE GENOMIC DNA]</scope>
    <source>
        <strain evidence="5 6">NRRL 5491</strain>
    </source>
</reference>
<dbReference type="RefSeq" id="WP_121826599.1">
    <property type="nucleotide sequence ID" value="NC_022785.1"/>
</dbReference>
<keyword evidence="1" id="KW-0540">Nuclease</keyword>
<gene>
    <name evidence="5" type="ORF">D3C57_149755</name>
</gene>
<dbReference type="InterPro" id="IPR047201">
    <property type="entry name" value="ERI-1_3'hExo-like"/>
</dbReference>
<dbReference type="GO" id="GO:0003676">
    <property type="term" value="F:nucleic acid binding"/>
    <property type="evidence" value="ECO:0007669"/>
    <property type="project" value="InterPro"/>
</dbReference>
<dbReference type="Proteomes" id="UP000281594">
    <property type="component" value="Unassembled WGS sequence"/>
</dbReference>
<evidence type="ECO:0000256" key="2">
    <source>
        <dbReference type="ARBA" id="ARBA00022801"/>
    </source>
</evidence>
<keyword evidence="2" id="KW-0378">Hydrolase</keyword>
<sequence>MSTFVVFDLEFTTWSGALEQDWSEPGQLREIVQIGALRISTDSSADAYSVVEEYEALVRPVVNPRLSPFFTGLTGIDQQTLDREGVAPAEAIGDFLAFCRGQSVLSYGNDMVVLGENVGWARARGEQVKNGFLTTPFLNIRPWLNTIAPVTAPANSGRLWEALGLPKPAAGKEHSALFDCYSIAAAIGHVRAGGAALPEGYV</sequence>
<feature type="domain" description="Exonuclease" evidence="4">
    <location>
        <begin position="3"/>
        <end position="196"/>
    </location>
</feature>
<dbReference type="EMBL" id="QYCY01000004">
    <property type="protein sequence ID" value="RLV72796.1"/>
    <property type="molecule type" value="Genomic_DNA"/>
</dbReference>
<dbReference type="Gene3D" id="3.30.420.10">
    <property type="entry name" value="Ribonuclease H-like superfamily/Ribonuclease H"/>
    <property type="match status" value="1"/>
</dbReference>
<organism evidence="5 6">
    <name type="scientific">Streptomyces rapamycinicus (strain ATCC 29253 / DSM 41530 / NRRL 5491 / AYB-994)</name>
    <name type="common">Streptomyces hygroscopicus (strain ATCC 29253)</name>
    <dbReference type="NCBI Taxonomy" id="1343740"/>
    <lineage>
        <taxon>Bacteria</taxon>
        <taxon>Bacillati</taxon>
        <taxon>Actinomycetota</taxon>
        <taxon>Actinomycetes</taxon>
        <taxon>Kitasatosporales</taxon>
        <taxon>Streptomycetaceae</taxon>
        <taxon>Streptomyces</taxon>
        <taxon>Streptomyces violaceusniger group</taxon>
    </lineage>
</organism>
<dbReference type="STRING" id="1343740.M271_45010"/>
<evidence type="ECO:0000256" key="1">
    <source>
        <dbReference type="ARBA" id="ARBA00022722"/>
    </source>
</evidence>
<dbReference type="GO" id="GO:0000175">
    <property type="term" value="F:3'-5'-RNA exonuclease activity"/>
    <property type="evidence" value="ECO:0007669"/>
    <property type="project" value="InterPro"/>
</dbReference>
<evidence type="ECO:0000256" key="3">
    <source>
        <dbReference type="ARBA" id="ARBA00022839"/>
    </source>
</evidence>
<evidence type="ECO:0000313" key="6">
    <source>
        <dbReference type="Proteomes" id="UP000281594"/>
    </source>
</evidence>
<dbReference type="PANTHER" id="PTHR23044">
    <property type="entry name" value="3'-5' EXONUCLEASE ERI1-RELATED"/>
    <property type="match status" value="1"/>
</dbReference>
<dbReference type="InterPro" id="IPR012337">
    <property type="entry name" value="RNaseH-like_sf"/>
</dbReference>
<comment type="caution">
    <text evidence="5">The sequence shown here is derived from an EMBL/GenBank/DDBJ whole genome shotgun (WGS) entry which is preliminary data.</text>
</comment>
<evidence type="ECO:0000313" key="5">
    <source>
        <dbReference type="EMBL" id="RLV72796.1"/>
    </source>
</evidence>
<proteinExistence type="predicted"/>
<dbReference type="Pfam" id="PF00929">
    <property type="entry name" value="RNase_T"/>
    <property type="match status" value="1"/>
</dbReference>
<dbReference type="PANTHER" id="PTHR23044:SF61">
    <property type="entry name" value="3'-5' EXORIBONUCLEASE 1-RELATED"/>
    <property type="match status" value="1"/>
</dbReference>
<dbReference type="CDD" id="cd06133">
    <property type="entry name" value="ERI-1_3'hExo_like"/>
    <property type="match status" value="1"/>
</dbReference>
<protein>
    <submittedName>
        <fullName evidence="5">Exonuclease</fullName>
    </submittedName>
</protein>
<accession>A0A3L8QZY8</accession>
<dbReference type="SMART" id="SM00479">
    <property type="entry name" value="EXOIII"/>
    <property type="match status" value="1"/>
</dbReference>
<evidence type="ECO:0000259" key="4">
    <source>
        <dbReference type="SMART" id="SM00479"/>
    </source>
</evidence>
<dbReference type="InterPro" id="IPR036397">
    <property type="entry name" value="RNaseH_sf"/>
</dbReference>